<dbReference type="Proteomes" id="UP000494165">
    <property type="component" value="Unassembled WGS sequence"/>
</dbReference>
<evidence type="ECO:0000313" key="1">
    <source>
        <dbReference type="EMBL" id="CAB3382274.1"/>
    </source>
</evidence>
<organism evidence="1 2">
    <name type="scientific">Cloeon dipterum</name>
    <dbReference type="NCBI Taxonomy" id="197152"/>
    <lineage>
        <taxon>Eukaryota</taxon>
        <taxon>Metazoa</taxon>
        <taxon>Ecdysozoa</taxon>
        <taxon>Arthropoda</taxon>
        <taxon>Hexapoda</taxon>
        <taxon>Insecta</taxon>
        <taxon>Pterygota</taxon>
        <taxon>Palaeoptera</taxon>
        <taxon>Ephemeroptera</taxon>
        <taxon>Pisciforma</taxon>
        <taxon>Baetidae</taxon>
        <taxon>Cloeon</taxon>
    </lineage>
</organism>
<accession>A0A8S1DIA0</accession>
<reference evidence="1 2" key="1">
    <citation type="submission" date="2020-04" db="EMBL/GenBank/DDBJ databases">
        <authorList>
            <person name="Alioto T."/>
            <person name="Alioto T."/>
            <person name="Gomez Garrido J."/>
        </authorList>
    </citation>
    <scope>NUCLEOTIDE SEQUENCE [LARGE SCALE GENOMIC DNA]</scope>
</reference>
<dbReference type="AlphaFoldDB" id="A0A8S1DIA0"/>
<evidence type="ECO:0000313" key="2">
    <source>
        <dbReference type="Proteomes" id="UP000494165"/>
    </source>
</evidence>
<protein>
    <submittedName>
        <fullName evidence="1">Uncharacterized protein</fullName>
    </submittedName>
</protein>
<sequence length="91" mass="10629">MERQEACLRPMSELLAKPTQQQILDGIKHRAKYPNFYPMVKDEKYPKEERMEQTSTAALADSLARSSCSFLTRLSRSPTLFRIFINKFSKK</sequence>
<keyword evidence="2" id="KW-1185">Reference proteome</keyword>
<comment type="caution">
    <text evidence="1">The sequence shown here is derived from an EMBL/GenBank/DDBJ whole genome shotgun (WGS) entry which is preliminary data.</text>
</comment>
<dbReference type="EMBL" id="CADEPI010000263">
    <property type="protein sequence ID" value="CAB3382274.1"/>
    <property type="molecule type" value="Genomic_DNA"/>
</dbReference>
<proteinExistence type="predicted"/>
<gene>
    <name evidence="1" type="ORF">CLODIP_2_CD07040</name>
</gene>
<name>A0A8S1DIA0_9INSE</name>